<feature type="compositionally biased region" description="Polar residues" evidence="8">
    <location>
        <begin position="1104"/>
        <end position="1114"/>
    </location>
</feature>
<accession>A0A2K9RCH2</accession>
<evidence type="ECO:0000259" key="10">
    <source>
        <dbReference type="Pfam" id="PF04706"/>
    </source>
</evidence>
<evidence type="ECO:0000256" key="1">
    <source>
        <dbReference type="ARBA" id="ARBA00004613"/>
    </source>
</evidence>
<feature type="region of interest" description="Disordered" evidence="8">
    <location>
        <begin position="1093"/>
        <end position="1114"/>
    </location>
</feature>
<dbReference type="Pfam" id="PF04706">
    <property type="entry name" value="Dickkopf_N"/>
    <property type="match status" value="1"/>
</dbReference>
<evidence type="ECO:0000256" key="7">
    <source>
        <dbReference type="ARBA" id="ARBA00023157"/>
    </source>
</evidence>
<name>A0A2K9RCH2_SACKO</name>
<dbReference type="OrthoDB" id="6359792at2759"/>
<keyword evidence="7" id="KW-1015">Disulfide bond</keyword>
<dbReference type="EMBL" id="MG682446">
    <property type="protein sequence ID" value="AUT31433.1"/>
    <property type="molecule type" value="mRNA"/>
</dbReference>
<dbReference type="GO" id="GO:0039706">
    <property type="term" value="F:co-receptor binding"/>
    <property type="evidence" value="ECO:0007669"/>
    <property type="project" value="TreeGrafter"/>
</dbReference>
<feature type="region of interest" description="Disordered" evidence="8">
    <location>
        <begin position="347"/>
        <end position="422"/>
    </location>
</feature>
<evidence type="ECO:0000256" key="5">
    <source>
        <dbReference type="ARBA" id="ARBA00022687"/>
    </source>
</evidence>
<evidence type="ECO:0000256" key="2">
    <source>
        <dbReference type="ARBA" id="ARBA00010842"/>
    </source>
</evidence>
<evidence type="ECO:0000256" key="3">
    <source>
        <dbReference type="ARBA" id="ARBA00022473"/>
    </source>
</evidence>
<comment type="subcellular location">
    <subcellularLocation>
        <location evidence="1">Secreted</location>
    </subcellularLocation>
</comment>
<feature type="signal peptide" evidence="9">
    <location>
        <begin position="1"/>
        <end position="16"/>
    </location>
</feature>
<dbReference type="GO" id="GO:0016055">
    <property type="term" value="P:Wnt signaling pathway"/>
    <property type="evidence" value="ECO:0007669"/>
    <property type="project" value="UniProtKB-KW"/>
</dbReference>
<evidence type="ECO:0000256" key="4">
    <source>
        <dbReference type="ARBA" id="ARBA00022525"/>
    </source>
</evidence>
<evidence type="ECO:0000256" key="8">
    <source>
        <dbReference type="SAM" id="MobiDB-lite"/>
    </source>
</evidence>
<keyword evidence="6 9" id="KW-0732">Signal</keyword>
<dbReference type="GO" id="GO:0005615">
    <property type="term" value="C:extracellular space"/>
    <property type="evidence" value="ECO:0007669"/>
    <property type="project" value="TreeGrafter"/>
</dbReference>
<evidence type="ECO:0000256" key="9">
    <source>
        <dbReference type="SAM" id="SignalP"/>
    </source>
</evidence>
<dbReference type="GO" id="GO:0048019">
    <property type="term" value="F:receptor antagonist activity"/>
    <property type="evidence" value="ECO:0007669"/>
    <property type="project" value="TreeGrafter"/>
</dbReference>
<feature type="domain" description="Dickkopf N-terminal cysteine-rich" evidence="10">
    <location>
        <begin position="173"/>
        <end position="224"/>
    </location>
</feature>
<dbReference type="PANTHER" id="PTHR12113">
    <property type="entry name" value="DICKKOPF3-LIKE 3"/>
    <property type="match status" value="1"/>
</dbReference>
<gene>
    <name evidence="11" type="ORF">Sakowv30026255m.g</name>
</gene>
<dbReference type="AlphaFoldDB" id="A0A2K9RCH2"/>
<dbReference type="Gene3D" id="2.10.80.10">
    <property type="entry name" value="Lipase, subunit A"/>
    <property type="match status" value="1"/>
</dbReference>
<feature type="chain" id="PRO_5014785151" evidence="9">
    <location>
        <begin position="17"/>
        <end position="1114"/>
    </location>
</feature>
<comment type="similarity">
    <text evidence="2">Belongs to the dickkopf family.</text>
</comment>
<organism evidence="11">
    <name type="scientific">Saccoglossus kowalevskii</name>
    <name type="common">Acorn worm</name>
    <dbReference type="NCBI Taxonomy" id="10224"/>
    <lineage>
        <taxon>Eukaryota</taxon>
        <taxon>Metazoa</taxon>
        <taxon>Hemichordata</taxon>
        <taxon>Enteropneusta</taxon>
        <taxon>Harrimaniidae</taxon>
        <taxon>Saccoglossus</taxon>
    </lineage>
</organism>
<keyword evidence="5" id="KW-0879">Wnt signaling pathway</keyword>
<dbReference type="PANTHER" id="PTHR12113:SF6">
    <property type="entry name" value="DICKKOPF N-TERMINAL CYSTEINE-RICH DOMAIN-CONTAINING PROTEIN"/>
    <property type="match status" value="1"/>
</dbReference>
<evidence type="ECO:0000313" key="11">
    <source>
        <dbReference type="EMBL" id="AUT31433.1"/>
    </source>
</evidence>
<feature type="compositionally biased region" description="Acidic residues" evidence="8">
    <location>
        <begin position="350"/>
        <end position="382"/>
    </location>
</feature>
<sequence>MRCVILITLFFGVIYAFPNYYQQVQLANNAFQNMDNIGEKREDRFDKLIDNLQSMYGKLQSFHEEGKVSDPKIRNVELLPPNYTNTTSEIVKMGGMLMQKNTTVVKLTVNNSAGLAVFTTTNLLGSDSKAKESDIDSRLEFDEFIQEEEDDTSSSMDEFMSSSSEWMDEKADCVDDNDCADNEFCDNMGFWFWPNECAGCMGEDEICNRDAECCPGSLCVFGRCHADIIPGDSGTFCDEDRDCLDNMCCAYEPGLQTTVCKARGEQGMTCSRGRESFFTNIINTPPSECPCVAGLECQPLSSAFFSDTVCKRVTVTDTSNHNEGHDTTINDVTMQNPQVNAYISVQEKENTEEEQDDDFENTEDLSSEEEEDYDPDNGDNDAGESMASSWDSESSWADDEDGDVDSYLTDIQTNPIDDDDDGKHLEEELASLKQMQKDIFETYKDSSESSVNKVEDVTSNVQFNTAIQDHYQQNIVTSGEIRENPSLYNPSIDNAPNVMEFNEIRYENQPASDQQNVPIIDPLKDNSYENLQEAIPPAGQTYESQPVPYQHNVPIIDKLKDNSYESIQEAIPPAGQTYESQPVPYQQNVPIIDPHKDNSYESIQEAIPPAGQTYESQPVPYQQNVPIIDPHKDNSYESIQEAIPPAGQTYESQPIPYQQNVPIIDPLKDNSYENLQEAIPPASQTYESQPIPYQQNVPIIDPLKDNSYENLQEAIPPASQTYENQPVPYQQNVPIIDPLKDNSYENLQEAIPPASQTYESQPVTYQQNVPIIDPLKANSYENLQEAIPPASQTYGSQPIPYQQNVPIIDTLKDNSYESIQEAIPPVSQPIPYQQNVPIIDTLKDNSYESIQENFKPVSNIELESYQNDVGTITGSQFESSHETITNYGQANEVPIDQYQTNIGTQNEDQFGQNVEIAPVPYQQSVPGMIDTLNENNVGYQDNIGTPVRINDMPSASYQQNVPVDDTQNEYHSEIPENLEIVPQNNDHAQRPTGDEQYTELNEFGSNSNPYNPDESIHGENAGMSEYKVGEINVNKLLEEVDTLETEKINDDEMRLPASTGIETELFGENKEYGYHDIQKIDVDKTDDDTFIFQGPYRKTDGDIPNQQSPDMLFM</sequence>
<protein>
    <submittedName>
        <fullName evidence="11">Dickkopf protein 3-like protein</fullName>
    </submittedName>
</protein>
<dbReference type="GO" id="GO:0090090">
    <property type="term" value="P:negative regulation of canonical Wnt signaling pathway"/>
    <property type="evidence" value="ECO:0007669"/>
    <property type="project" value="TreeGrafter"/>
</dbReference>
<evidence type="ECO:0000256" key="6">
    <source>
        <dbReference type="ARBA" id="ARBA00022729"/>
    </source>
</evidence>
<keyword evidence="4" id="KW-0964">Secreted</keyword>
<feature type="compositionally biased region" description="Low complexity" evidence="8">
    <location>
        <begin position="383"/>
        <end position="395"/>
    </location>
</feature>
<reference evidence="11" key="1">
    <citation type="journal article" date="2018" name="PLoS Biol.">
        <title>Anteroposterior axis patterning by early canonical Wnt signaling during hemichordate development.</title>
        <authorList>
            <person name="Darras S."/>
            <person name="Fritzenwanker J.H."/>
            <person name="Uhlinger K.R."/>
            <person name="Farrelly E."/>
            <person name="Pani A.M."/>
            <person name="Hurley I.A."/>
            <person name="Norris R.P."/>
            <person name="Osovitz M."/>
            <person name="Terasaki M."/>
            <person name="Wu M."/>
            <person name="Aronowicz J."/>
            <person name="Kirschner M."/>
            <person name="Gerhart J.C."/>
            <person name="Lowe C.J."/>
        </authorList>
    </citation>
    <scope>NUCLEOTIDE SEQUENCE</scope>
</reference>
<proteinExistence type="evidence at transcript level"/>
<keyword evidence="3" id="KW-0217">Developmental protein</keyword>
<dbReference type="InterPro" id="IPR006796">
    <property type="entry name" value="Dickkopf_N"/>
</dbReference>
<dbReference type="InterPro" id="IPR039863">
    <property type="entry name" value="DKK1-4"/>
</dbReference>